<reference evidence="2" key="1">
    <citation type="journal article" date="2019" name="Int. J. Syst. Evol. Microbiol.">
        <title>The Global Catalogue of Microorganisms (GCM) 10K type strain sequencing project: providing services to taxonomists for standard genome sequencing and annotation.</title>
        <authorList>
            <consortium name="The Broad Institute Genomics Platform"/>
            <consortium name="The Broad Institute Genome Sequencing Center for Infectious Disease"/>
            <person name="Wu L."/>
            <person name="Ma J."/>
        </authorList>
    </citation>
    <scope>NUCLEOTIDE SEQUENCE [LARGE SCALE GENOMIC DNA]</scope>
    <source>
        <strain evidence="2">CGMCC 1.9106</strain>
    </source>
</reference>
<sequence length="107" mass="11494">MSTLAAAVPRQHPNWCDRDHSDRPLVHAVFVGEIACGPSHTLTVNVVDGGLDEGPQIRLEVADSRNDSRDAYPLTAQAAHDLAMLLAASSDVVAGRIGWPLEQGMQR</sequence>
<keyword evidence="2" id="KW-1185">Reference proteome</keyword>
<accession>A0ABW2H7S3</accession>
<proteinExistence type="predicted"/>
<dbReference type="EMBL" id="JBHTAC010000038">
    <property type="protein sequence ID" value="MFC7246373.1"/>
    <property type="molecule type" value="Genomic_DNA"/>
</dbReference>
<comment type="caution">
    <text evidence="1">The sequence shown here is derived from an EMBL/GenBank/DDBJ whole genome shotgun (WGS) entry which is preliminary data.</text>
</comment>
<protein>
    <submittedName>
        <fullName evidence="1">Uncharacterized protein</fullName>
    </submittedName>
</protein>
<organism evidence="1 2">
    <name type="scientific">Catellatospora aurea</name>
    <dbReference type="NCBI Taxonomy" id="1337874"/>
    <lineage>
        <taxon>Bacteria</taxon>
        <taxon>Bacillati</taxon>
        <taxon>Actinomycetota</taxon>
        <taxon>Actinomycetes</taxon>
        <taxon>Micromonosporales</taxon>
        <taxon>Micromonosporaceae</taxon>
        <taxon>Catellatospora</taxon>
    </lineage>
</organism>
<evidence type="ECO:0000313" key="1">
    <source>
        <dbReference type="EMBL" id="MFC7246373.1"/>
    </source>
</evidence>
<gene>
    <name evidence="1" type="ORF">ACFQO7_28180</name>
</gene>
<name>A0ABW2H7S3_9ACTN</name>
<evidence type="ECO:0000313" key="2">
    <source>
        <dbReference type="Proteomes" id="UP001596392"/>
    </source>
</evidence>
<dbReference type="RefSeq" id="WP_376809205.1">
    <property type="nucleotide sequence ID" value="NZ_JBHTAC010000038.1"/>
</dbReference>
<dbReference type="Proteomes" id="UP001596392">
    <property type="component" value="Unassembled WGS sequence"/>
</dbReference>